<sequence length="125" mass="14529">MNMSEVQIGQLVTVKVRTGVYIGEVVELYAPRLVVKVLAVIKHPEQGDLHHPYEPDVPLFHERRALAYTEKTTVLPKDIEHYEGEIPDYKESLHQAAQQELQKLEKLHRWTAKSIENLQQLMKSY</sequence>
<dbReference type="SMART" id="SM01298">
    <property type="entry name" value="KapB"/>
    <property type="match status" value="1"/>
</dbReference>
<dbReference type="SUPFAM" id="SSF141251">
    <property type="entry name" value="Kinase-associated protein B-like"/>
    <property type="match status" value="1"/>
</dbReference>
<dbReference type="EMBL" id="JBHSTE010000007">
    <property type="protein sequence ID" value="MFC6334819.1"/>
    <property type="molecule type" value="Genomic_DNA"/>
</dbReference>
<dbReference type="Gene3D" id="2.30.30.430">
    <property type="entry name" value="Kinase associated protein B domain"/>
    <property type="match status" value="1"/>
</dbReference>
<dbReference type="InterPro" id="IPR014916">
    <property type="entry name" value="KapB"/>
</dbReference>
<dbReference type="Pfam" id="PF08810">
    <property type="entry name" value="KapB"/>
    <property type="match status" value="1"/>
</dbReference>
<comment type="caution">
    <text evidence="1">The sequence shown here is derived from an EMBL/GenBank/DDBJ whole genome shotgun (WGS) entry which is preliminary data.</text>
</comment>
<dbReference type="RefSeq" id="WP_379237722.1">
    <property type="nucleotide sequence ID" value="NZ_JBHSTE010000007.1"/>
</dbReference>
<evidence type="ECO:0000313" key="1">
    <source>
        <dbReference type="EMBL" id="MFC6334819.1"/>
    </source>
</evidence>
<proteinExistence type="predicted"/>
<reference evidence="2" key="1">
    <citation type="journal article" date="2019" name="Int. J. Syst. Evol. Microbiol.">
        <title>The Global Catalogue of Microorganisms (GCM) 10K type strain sequencing project: providing services to taxonomists for standard genome sequencing and annotation.</title>
        <authorList>
            <consortium name="The Broad Institute Genomics Platform"/>
            <consortium name="The Broad Institute Genome Sequencing Center for Infectious Disease"/>
            <person name="Wu L."/>
            <person name="Ma J."/>
        </authorList>
    </citation>
    <scope>NUCLEOTIDE SEQUENCE [LARGE SCALE GENOMIC DNA]</scope>
    <source>
        <strain evidence="2">PCU 280</strain>
    </source>
</reference>
<dbReference type="InterPro" id="IPR038080">
    <property type="entry name" value="KapB_sf"/>
</dbReference>
<gene>
    <name evidence="1" type="primary">kapB</name>
    <name evidence="1" type="ORF">ACFP56_19495</name>
</gene>
<protein>
    <submittedName>
        <fullName evidence="1">Sporulation phosphorelay system protein KapB</fullName>
    </submittedName>
</protein>
<accession>A0ABW1V8M3</accession>
<organism evidence="1 2">
    <name type="scientific">Paenibacillus septentrionalis</name>
    <dbReference type="NCBI Taxonomy" id="429342"/>
    <lineage>
        <taxon>Bacteria</taxon>
        <taxon>Bacillati</taxon>
        <taxon>Bacillota</taxon>
        <taxon>Bacilli</taxon>
        <taxon>Bacillales</taxon>
        <taxon>Paenibacillaceae</taxon>
        <taxon>Paenibacillus</taxon>
    </lineage>
</organism>
<keyword evidence="2" id="KW-1185">Reference proteome</keyword>
<name>A0ABW1V8M3_9BACL</name>
<dbReference type="Proteomes" id="UP001596233">
    <property type="component" value="Unassembled WGS sequence"/>
</dbReference>
<evidence type="ECO:0000313" key="2">
    <source>
        <dbReference type="Proteomes" id="UP001596233"/>
    </source>
</evidence>